<evidence type="ECO:0000313" key="1">
    <source>
        <dbReference type="EMBL" id="CDW49324.1"/>
    </source>
</evidence>
<dbReference type="EMBL" id="HACA01031963">
    <property type="protein sequence ID" value="CDW49324.1"/>
    <property type="molecule type" value="Transcribed_RNA"/>
</dbReference>
<reference evidence="1" key="1">
    <citation type="submission" date="2014-05" db="EMBL/GenBank/DDBJ databases">
        <authorList>
            <person name="Chronopoulou M."/>
        </authorList>
    </citation>
    <scope>NUCLEOTIDE SEQUENCE</scope>
    <source>
        <tissue evidence="1">Whole organism</tissue>
    </source>
</reference>
<protein>
    <submittedName>
        <fullName evidence="1">Uncharacterized protein</fullName>
    </submittedName>
</protein>
<sequence length="32" mass="3568">MCSLFDSLKSPLNIFSNTGLTDSKIYLLADIF</sequence>
<accession>A0A0K2VFV9</accession>
<dbReference type="AlphaFoldDB" id="A0A0K2VFV9"/>
<organism evidence="1">
    <name type="scientific">Lepeophtheirus salmonis</name>
    <name type="common">Salmon louse</name>
    <name type="synonym">Caligus salmonis</name>
    <dbReference type="NCBI Taxonomy" id="72036"/>
    <lineage>
        <taxon>Eukaryota</taxon>
        <taxon>Metazoa</taxon>
        <taxon>Ecdysozoa</taxon>
        <taxon>Arthropoda</taxon>
        <taxon>Crustacea</taxon>
        <taxon>Multicrustacea</taxon>
        <taxon>Hexanauplia</taxon>
        <taxon>Copepoda</taxon>
        <taxon>Siphonostomatoida</taxon>
        <taxon>Caligidae</taxon>
        <taxon>Lepeophtheirus</taxon>
    </lineage>
</organism>
<name>A0A0K2VFV9_LEPSM</name>
<proteinExistence type="predicted"/>